<evidence type="ECO:0000313" key="13">
    <source>
        <dbReference type="Proteomes" id="UP000240042"/>
    </source>
</evidence>
<dbReference type="GO" id="GO:0016740">
    <property type="term" value="F:transferase activity"/>
    <property type="evidence" value="ECO:0007669"/>
    <property type="project" value="UniProtKB-KW"/>
</dbReference>
<feature type="active site" description="Charge relay system" evidence="10">
    <location>
        <position position="157"/>
    </location>
</feature>
<evidence type="ECO:0000259" key="11">
    <source>
        <dbReference type="Pfam" id="PF01425"/>
    </source>
</evidence>
<dbReference type="PANTHER" id="PTHR11895:SF151">
    <property type="entry name" value="GLUTAMYL-TRNA(GLN) AMIDOTRANSFERASE SUBUNIT A"/>
    <property type="match status" value="1"/>
</dbReference>
<evidence type="ECO:0000313" key="12">
    <source>
        <dbReference type="EMBL" id="SFB91365.1"/>
    </source>
</evidence>
<protein>
    <recommendedName>
        <fullName evidence="4 10">Glutamyl-tRNA(Gln) amidotransferase subunit A</fullName>
        <shortName evidence="10">Glu-ADT subunit A</shortName>
        <ecNumber evidence="3 10">6.3.5.7</ecNumber>
    </recommendedName>
</protein>
<evidence type="ECO:0000256" key="5">
    <source>
        <dbReference type="ARBA" id="ARBA00022598"/>
    </source>
</evidence>
<evidence type="ECO:0000256" key="4">
    <source>
        <dbReference type="ARBA" id="ARBA00014428"/>
    </source>
</evidence>
<dbReference type="Proteomes" id="UP000240042">
    <property type="component" value="Unassembled WGS sequence"/>
</dbReference>
<proteinExistence type="inferred from homology"/>
<dbReference type="Gene3D" id="3.90.1300.10">
    <property type="entry name" value="Amidase signature (AS) domain"/>
    <property type="match status" value="1"/>
</dbReference>
<evidence type="ECO:0000256" key="10">
    <source>
        <dbReference type="HAMAP-Rule" id="MF_00120"/>
    </source>
</evidence>
<dbReference type="GO" id="GO:0006412">
    <property type="term" value="P:translation"/>
    <property type="evidence" value="ECO:0007669"/>
    <property type="project" value="UniProtKB-UniRule"/>
</dbReference>
<reference evidence="13" key="1">
    <citation type="submission" date="2016-10" db="EMBL/GenBank/DDBJ databases">
        <authorList>
            <person name="Varghese N."/>
            <person name="Submissions S."/>
        </authorList>
    </citation>
    <scope>NUCLEOTIDE SEQUENCE [LARGE SCALE GENOMIC DNA]</scope>
    <source>
        <strain evidence="13">ATCC 43811</strain>
    </source>
</reference>
<keyword evidence="13" id="KW-1185">Reference proteome</keyword>
<keyword evidence="7 10" id="KW-0067">ATP-binding</keyword>
<evidence type="ECO:0000256" key="7">
    <source>
        <dbReference type="ARBA" id="ARBA00022840"/>
    </source>
</evidence>
<evidence type="ECO:0000256" key="8">
    <source>
        <dbReference type="ARBA" id="ARBA00022917"/>
    </source>
</evidence>
<name>A0A1I1EW48_BREAD</name>
<dbReference type="InterPro" id="IPR000120">
    <property type="entry name" value="Amidase"/>
</dbReference>
<evidence type="ECO:0000256" key="6">
    <source>
        <dbReference type="ARBA" id="ARBA00022741"/>
    </source>
</evidence>
<dbReference type="HAMAP" id="MF_00120">
    <property type="entry name" value="GatA"/>
    <property type="match status" value="1"/>
</dbReference>
<dbReference type="GO" id="GO:0005524">
    <property type="term" value="F:ATP binding"/>
    <property type="evidence" value="ECO:0007669"/>
    <property type="project" value="UniProtKB-KW"/>
</dbReference>
<dbReference type="InterPro" id="IPR023631">
    <property type="entry name" value="Amidase_dom"/>
</dbReference>
<dbReference type="RefSeq" id="WP_092319837.1">
    <property type="nucleotide sequence ID" value="NZ_FOKY01000020.1"/>
</dbReference>
<keyword evidence="8 10" id="KW-0648">Protein biosynthesis</keyword>
<dbReference type="GO" id="GO:0030956">
    <property type="term" value="C:glutamyl-tRNA(Gln) amidotransferase complex"/>
    <property type="evidence" value="ECO:0007669"/>
    <property type="project" value="InterPro"/>
</dbReference>
<dbReference type="AlphaFoldDB" id="A0A1I1EW48"/>
<dbReference type="PANTHER" id="PTHR11895">
    <property type="entry name" value="TRANSAMIDASE"/>
    <property type="match status" value="1"/>
</dbReference>
<dbReference type="InterPro" id="IPR036928">
    <property type="entry name" value="AS_sf"/>
</dbReference>
<feature type="domain" description="Amidase" evidence="11">
    <location>
        <begin position="24"/>
        <end position="466"/>
    </location>
</feature>
<evidence type="ECO:0000256" key="1">
    <source>
        <dbReference type="ARBA" id="ARBA00008069"/>
    </source>
</evidence>
<keyword evidence="6 10" id="KW-0547">Nucleotide-binding</keyword>
<comment type="subunit">
    <text evidence="2 10">Heterotrimer of A, B and C subunits.</text>
</comment>
<evidence type="ECO:0000256" key="2">
    <source>
        <dbReference type="ARBA" id="ARBA00011123"/>
    </source>
</evidence>
<accession>A0A1I1EW48</accession>
<keyword evidence="12" id="KW-0808">Transferase</keyword>
<feature type="active site" description="Acyl-ester intermediate" evidence="10">
    <location>
        <position position="181"/>
    </location>
</feature>
<dbReference type="InterPro" id="IPR020556">
    <property type="entry name" value="Amidase_CS"/>
</dbReference>
<dbReference type="SUPFAM" id="SSF75304">
    <property type="entry name" value="Amidase signature (AS) enzymes"/>
    <property type="match status" value="1"/>
</dbReference>
<dbReference type="STRING" id="34097.SAMN02745150_01292"/>
<comment type="similarity">
    <text evidence="1 10">Belongs to the amidase family. GatA subfamily.</text>
</comment>
<dbReference type="EC" id="6.3.5.7" evidence="3 10"/>
<dbReference type="OrthoDB" id="9811471at2"/>
<sequence>MELTSLSVKNLSNLLKKKEISSVELTKTYLQAIENDDRQPLPLNAYISVSHDDALHCAELADHRIKHNDYTPLTGIPIGIKDLINVKNQPTTCASKILTGFIAADDATVVERLVRKEGMPPLGKLNLDEFAMGSSNETSFYGAVRNPYDRERTPGGSSGGSSAAVAGGLAPVSLGTDTGGSIRQPAAFCGCVGLKGTYGRVSRYGATAFASSLDQIGPIARTVEDAALLFSAMAGHDPKDSTSLPMPAPKIELNQNVKGLKIGLPKDFFDAEFDAEIRNRITDVVALLEKEGAVISEISIPDIKYAPSVYYILAPAEASANLERFDGIRYGNRVEYETLAETYVKSRTEGFGTEVKRRIMLGTFILSSESYDDFFVKAQKVRARLQAGYQEALGSIDVLLGPTTPTTAFKLGEKIHDPISMYLSDIFTLSANLVGAPAISVPVGLSDNRLPIGVQIMAKQLDEQNLFNCAYAVEQFGL</sequence>
<dbReference type="InterPro" id="IPR004412">
    <property type="entry name" value="GatA"/>
</dbReference>
<dbReference type="EMBL" id="FOKY01000020">
    <property type="protein sequence ID" value="SFB91365.1"/>
    <property type="molecule type" value="Genomic_DNA"/>
</dbReference>
<dbReference type="NCBIfam" id="TIGR00132">
    <property type="entry name" value="gatA"/>
    <property type="match status" value="1"/>
</dbReference>
<evidence type="ECO:0000256" key="3">
    <source>
        <dbReference type="ARBA" id="ARBA00012739"/>
    </source>
</evidence>
<feature type="active site" description="Charge relay system" evidence="10">
    <location>
        <position position="81"/>
    </location>
</feature>
<comment type="function">
    <text evidence="10">Allows the formation of correctly charged Gln-tRNA(Gln) through the transamidation of misacylated Glu-tRNA(Gln) in organisms which lack glutaminyl-tRNA synthetase. The reaction takes place in the presence of glutamine and ATP through an activated gamma-phospho-Glu-tRNA(Gln).</text>
</comment>
<organism evidence="12 13">
    <name type="scientific">Brevinema andersonii</name>
    <dbReference type="NCBI Taxonomy" id="34097"/>
    <lineage>
        <taxon>Bacteria</taxon>
        <taxon>Pseudomonadati</taxon>
        <taxon>Spirochaetota</taxon>
        <taxon>Spirochaetia</taxon>
        <taxon>Brevinematales</taxon>
        <taxon>Brevinemataceae</taxon>
        <taxon>Brevinema</taxon>
    </lineage>
</organism>
<dbReference type="GO" id="GO:0050567">
    <property type="term" value="F:glutaminyl-tRNA synthase (glutamine-hydrolyzing) activity"/>
    <property type="evidence" value="ECO:0007669"/>
    <property type="project" value="UniProtKB-UniRule"/>
</dbReference>
<comment type="catalytic activity">
    <reaction evidence="9 10">
        <text>L-glutamyl-tRNA(Gln) + L-glutamine + ATP + H2O = L-glutaminyl-tRNA(Gln) + L-glutamate + ADP + phosphate + H(+)</text>
        <dbReference type="Rhea" id="RHEA:17521"/>
        <dbReference type="Rhea" id="RHEA-COMP:9681"/>
        <dbReference type="Rhea" id="RHEA-COMP:9684"/>
        <dbReference type="ChEBI" id="CHEBI:15377"/>
        <dbReference type="ChEBI" id="CHEBI:15378"/>
        <dbReference type="ChEBI" id="CHEBI:29985"/>
        <dbReference type="ChEBI" id="CHEBI:30616"/>
        <dbReference type="ChEBI" id="CHEBI:43474"/>
        <dbReference type="ChEBI" id="CHEBI:58359"/>
        <dbReference type="ChEBI" id="CHEBI:78520"/>
        <dbReference type="ChEBI" id="CHEBI:78521"/>
        <dbReference type="ChEBI" id="CHEBI:456216"/>
        <dbReference type="EC" id="6.3.5.7"/>
    </reaction>
</comment>
<dbReference type="Pfam" id="PF01425">
    <property type="entry name" value="Amidase"/>
    <property type="match status" value="1"/>
</dbReference>
<dbReference type="PROSITE" id="PS00571">
    <property type="entry name" value="AMIDASES"/>
    <property type="match status" value="1"/>
</dbReference>
<keyword evidence="5 10" id="KW-0436">Ligase</keyword>
<evidence type="ECO:0000256" key="9">
    <source>
        <dbReference type="ARBA" id="ARBA00047407"/>
    </source>
</evidence>
<gene>
    <name evidence="10" type="primary">gatA</name>
    <name evidence="12" type="ORF">SAMN02745150_01292</name>
</gene>